<reference evidence="5 6" key="1">
    <citation type="submission" date="2019-09" db="EMBL/GenBank/DDBJ databases">
        <title>Goodfellowia gen. nov., a new genus of the Pseudonocardineae related to Actinoalloteichus, containing Goodfellowia coeruleoviolacea gen. nov., comb. nov. gen. nov., comb. nov.</title>
        <authorList>
            <person name="Labeda D."/>
        </authorList>
    </citation>
    <scope>NUCLEOTIDE SEQUENCE [LARGE SCALE GENOMIC DNA]</scope>
    <source>
        <strain evidence="5 6">AN110305</strain>
    </source>
</reference>
<dbReference type="EMBL" id="VUOB01000053">
    <property type="protein sequence ID" value="KAA2256109.1"/>
    <property type="molecule type" value="Genomic_DNA"/>
</dbReference>
<evidence type="ECO:0000259" key="4">
    <source>
        <dbReference type="PROSITE" id="PS51118"/>
    </source>
</evidence>
<accession>A0A5B2X014</accession>
<dbReference type="Pfam" id="PF01638">
    <property type="entry name" value="HxlR"/>
    <property type="match status" value="1"/>
</dbReference>
<keyword evidence="6" id="KW-1185">Reference proteome</keyword>
<keyword evidence="2" id="KW-0238">DNA-binding</keyword>
<dbReference type="PROSITE" id="PS51118">
    <property type="entry name" value="HTH_HXLR"/>
    <property type="match status" value="1"/>
</dbReference>
<dbReference type="SUPFAM" id="SSF46785">
    <property type="entry name" value="Winged helix' DNA-binding domain"/>
    <property type="match status" value="1"/>
</dbReference>
<dbReference type="Gene3D" id="1.10.10.10">
    <property type="entry name" value="Winged helix-like DNA-binding domain superfamily/Winged helix DNA-binding domain"/>
    <property type="match status" value="1"/>
</dbReference>
<keyword evidence="1" id="KW-0805">Transcription regulation</keyword>
<protein>
    <submittedName>
        <fullName evidence="5">Helix-turn-helix transcriptional regulator</fullName>
    </submittedName>
</protein>
<organism evidence="5 6">
    <name type="scientific">Solihabitans fulvus</name>
    <dbReference type="NCBI Taxonomy" id="1892852"/>
    <lineage>
        <taxon>Bacteria</taxon>
        <taxon>Bacillati</taxon>
        <taxon>Actinomycetota</taxon>
        <taxon>Actinomycetes</taxon>
        <taxon>Pseudonocardiales</taxon>
        <taxon>Pseudonocardiaceae</taxon>
        <taxon>Solihabitans</taxon>
    </lineage>
</organism>
<proteinExistence type="predicted"/>
<sequence>MTTPRPCAAAEALSVVGEKYSLLVLREIFFGVRRFDGIARNTGAPRDVLTARLRHLVDAEVITKVQYHERPPRFEYHLTDAGQELRPVLLLLTQWGDRHLVDRPPVVWEHHCGTDLEPVVSCRDCGEEIGPGQLTPRFASPEWTAAGHLDVAGS</sequence>
<dbReference type="GO" id="GO:0003677">
    <property type="term" value="F:DNA binding"/>
    <property type="evidence" value="ECO:0007669"/>
    <property type="project" value="UniProtKB-KW"/>
</dbReference>
<gene>
    <name evidence="5" type="ORF">F0L68_27090</name>
</gene>
<dbReference type="RefSeq" id="WP_149852639.1">
    <property type="nucleotide sequence ID" value="NZ_VUOB01000053.1"/>
</dbReference>
<name>A0A5B2X014_9PSEU</name>
<reference evidence="5 6" key="2">
    <citation type="submission" date="2019-09" db="EMBL/GenBank/DDBJ databases">
        <authorList>
            <person name="Jin C."/>
        </authorList>
    </citation>
    <scope>NUCLEOTIDE SEQUENCE [LARGE SCALE GENOMIC DNA]</scope>
    <source>
        <strain evidence="5 6">AN110305</strain>
    </source>
</reference>
<dbReference type="InterPro" id="IPR002577">
    <property type="entry name" value="HTH_HxlR"/>
</dbReference>
<dbReference type="PANTHER" id="PTHR33204:SF18">
    <property type="entry name" value="TRANSCRIPTIONAL REGULATORY PROTEIN"/>
    <property type="match status" value="1"/>
</dbReference>
<dbReference type="PANTHER" id="PTHR33204">
    <property type="entry name" value="TRANSCRIPTIONAL REGULATOR, MARR FAMILY"/>
    <property type="match status" value="1"/>
</dbReference>
<dbReference type="OrthoDB" id="5181972at2"/>
<evidence type="ECO:0000256" key="1">
    <source>
        <dbReference type="ARBA" id="ARBA00023015"/>
    </source>
</evidence>
<dbReference type="InterPro" id="IPR036388">
    <property type="entry name" value="WH-like_DNA-bd_sf"/>
</dbReference>
<evidence type="ECO:0000313" key="6">
    <source>
        <dbReference type="Proteomes" id="UP000323454"/>
    </source>
</evidence>
<feature type="domain" description="HTH hxlR-type" evidence="4">
    <location>
        <begin position="7"/>
        <end position="104"/>
    </location>
</feature>
<evidence type="ECO:0000256" key="3">
    <source>
        <dbReference type="ARBA" id="ARBA00023163"/>
    </source>
</evidence>
<evidence type="ECO:0000313" key="5">
    <source>
        <dbReference type="EMBL" id="KAA2256109.1"/>
    </source>
</evidence>
<keyword evidence="3" id="KW-0804">Transcription</keyword>
<comment type="caution">
    <text evidence="5">The sequence shown here is derived from an EMBL/GenBank/DDBJ whole genome shotgun (WGS) entry which is preliminary data.</text>
</comment>
<dbReference type="InterPro" id="IPR036390">
    <property type="entry name" value="WH_DNA-bd_sf"/>
</dbReference>
<evidence type="ECO:0000256" key="2">
    <source>
        <dbReference type="ARBA" id="ARBA00023125"/>
    </source>
</evidence>
<dbReference type="AlphaFoldDB" id="A0A5B2X014"/>
<dbReference type="Proteomes" id="UP000323454">
    <property type="component" value="Unassembled WGS sequence"/>
</dbReference>